<dbReference type="GO" id="GO:0000030">
    <property type="term" value="F:mannosyltransferase activity"/>
    <property type="evidence" value="ECO:0007669"/>
    <property type="project" value="TreeGrafter"/>
</dbReference>
<comment type="similarity">
    <text evidence="1">Belongs to the glycosyltransferase 32 family.</text>
</comment>
<dbReference type="Gene3D" id="3.90.550.20">
    <property type="match status" value="1"/>
</dbReference>
<keyword evidence="3" id="KW-1133">Transmembrane helix</keyword>
<evidence type="ECO:0000256" key="1">
    <source>
        <dbReference type="ARBA" id="ARBA00009003"/>
    </source>
</evidence>
<keyword evidence="3" id="KW-0812">Transmembrane</keyword>
<keyword evidence="5" id="KW-1185">Reference proteome</keyword>
<comment type="caution">
    <text evidence="4">The sequence shown here is derived from an EMBL/GenBank/DDBJ whole genome shotgun (WGS) entry which is preliminary data.</text>
</comment>
<dbReference type="EMBL" id="CAVMBE010000014">
    <property type="protein sequence ID" value="CAK3939580.1"/>
    <property type="molecule type" value="Genomic_DNA"/>
</dbReference>
<evidence type="ECO:0000256" key="3">
    <source>
        <dbReference type="SAM" id="Phobius"/>
    </source>
</evidence>
<feature type="transmembrane region" description="Helical" evidence="3">
    <location>
        <begin position="203"/>
        <end position="225"/>
    </location>
</feature>
<accession>A0AAI8YW59</accession>
<gene>
    <name evidence="4" type="ORF">LECACI_7A003075</name>
</gene>
<dbReference type="Proteomes" id="UP001296104">
    <property type="component" value="Unassembled WGS sequence"/>
</dbReference>
<keyword evidence="2" id="KW-0808">Transferase</keyword>
<evidence type="ECO:0008006" key="6">
    <source>
        <dbReference type="Google" id="ProtNLM"/>
    </source>
</evidence>
<dbReference type="PANTHER" id="PTHR32385">
    <property type="entry name" value="MANNOSYL PHOSPHORYLINOSITOL CERAMIDE SYNTHASE"/>
    <property type="match status" value="1"/>
</dbReference>
<proteinExistence type="inferred from homology"/>
<protein>
    <recommendedName>
        <fullName evidence="6">Glycosyltransferase family 32 protein</fullName>
    </recommendedName>
</protein>
<dbReference type="InterPro" id="IPR029044">
    <property type="entry name" value="Nucleotide-diphossugar_trans"/>
</dbReference>
<dbReference type="AlphaFoldDB" id="A0AAI8YW59"/>
<dbReference type="PANTHER" id="PTHR32385:SF15">
    <property type="entry name" value="INOSITOL PHOSPHOCERAMIDE MANNOSYLTRANSFERASE 1"/>
    <property type="match status" value="1"/>
</dbReference>
<evidence type="ECO:0000313" key="5">
    <source>
        <dbReference type="Proteomes" id="UP001296104"/>
    </source>
</evidence>
<keyword evidence="3" id="KW-0472">Membrane</keyword>
<name>A0AAI8YW59_9PEZI</name>
<dbReference type="SUPFAM" id="SSF53448">
    <property type="entry name" value="Nucleotide-diphospho-sugar transferases"/>
    <property type="match status" value="1"/>
</dbReference>
<dbReference type="InterPro" id="IPR051706">
    <property type="entry name" value="Glycosyltransferase_domain"/>
</dbReference>
<dbReference type="GO" id="GO:0016020">
    <property type="term" value="C:membrane"/>
    <property type="evidence" value="ECO:0007669"/>
    <property type="project" value="GOC"/>
</dbReference>
<dbReference type="GO" id="GO:0051999">
    <property type="term" value="P:mannosyl-inositol phosphorylceramide biosynthetic process"/>
    <property type="evidence" value="ECO:0007669"/>
    <property type="project" value="TreeGrafter"/>
</dbReference>
<sequence length="269" mass="30772">MWTDDNATEFIQEHYPQIGAHYIGYQQNIQRANILRYALLHHFGGVYLDLDVTCRAALDEPVVTGGAALTELPWITPGAYPAGVNNAFILSRPKHPFLSELLRRVPSRDLSWPMPYVENMLSTGCMYFSNVWMAYNLATFSRRANRGREIRKEDKLYILADEQGGMEAHMLRGKTVSPLFEHGGASSWHGWDAAMIVFIGKHYGLVLMALSAFVTVLGFVVWRFTSRRHTPRKRRAGWVAAFRRFSLDRRSGEHGRPLLDEDEDWEKNG</sequence>
<reference evidence="4" key="1">
    <citation type="submission" date="2023-11" db="EMBL/GenBank/DDBJ databases">
        <authorList>
            <person name="Alioto T."/>
            <person name="Alioto T."/>
            <person name="Gomez Garrido J."/>
        </authorList>
    </citation>
    <scope>NUCLEOTIDE SEQUENCE</scope>
</reference>
<evidence type="ECO:0000256" key="2">
    <source>
        <dbReference type="ARBA" id="ARBA00022679"/>
    </source>
</evidence>
<organism evidence="4 5">
    <name type="scientific">Lecanosticta acicola</name>
    <dbReference type="NCBI Taxonomy" id="111012"/>
    <lineage>
        <taxon>Eukaryota</taxon>
        <taxon>Fungi</taxon>
        <taxon>Dikarya</taxon>
        <taxon>Ascomycota</taxon>
        <taxon>Pezizomycotina</taxon>
        <taxon>Dothideomycetes</taxon>
        <taxon>Dothideomycetidae</taxon>
        <taxon>Mycosphaerellales</taxon>
        <taxon>Mycosphaerellaceae</taxon>
        <taxon>Lecanosticta</taxon>
    </lineage>
</organism>
<dbReference type="Pfam" id="PF04488">
    <property type="entry name" value="Gly_transf_sug"/>
    <property type="match status" value="1"/>
</dbReference>
<dbReference type="InterPro" id="IPR007577">
    <property type="entry name" value="GlycoTrfase_DXD_sugar-bd_CS"/>
</dbReference>
<evidence type="ECO:0000313" key="4">
    <source>
        <dbReference type="EMBL" id="CAK3939580.1"/>
    </source>
</evidence>